<evidence type="ECO:0000313" key="3">
    <source>
        <dbReference type="Proteomes" id="UP001597337"/>
    </source>
</evidence>
<dbReference type="EMBL" id="JBHUHX010000061">
    <property type="protein sequence ID" value="MFD2113979.1"/>
    <property type="molecule type" value="Genomic_DNA"/>
</dbReference>
<dbReference type="Proteomes" id="UP001597337">
    <property type="component" value="Unassembled WGS sequence"/>
</dbReference>
<keyword evidence="2" id="KW-0808">Transferase</keyword>
<organism evidence="2 3">
    <name type="scientific">Thiorhodococcus fuscus</name>
    <dbReference type="NCBI Taxonomy" id="527200"/>
    <lineage>
        <taxon>Bacteria</taxon>
        <taxon>Pseudomonadati</taxon>
        <taxon>Pseudomonadota</taxon>
        <taxon>Gammaproteobacteria</taxon>
        <taxon>Chromatiales</taxon>
        <taxon>Chromatiaceae</taxon>
        <taxon>Thiorhodococcus</taxon>
    </lineage>
</organism>
<dbReference type="PANTHER" id="PTHR46656">
    <property type="entry name" value="PUTATIVE-RELATED"/>
    <property type="match status" value="1"/>
</dbReference>
<dbReference type="EC" id="2.4.-.-" evidence="2"/>
<dbReference type="GO" id="GO:0016757">
    <property type="term" value="F:glycosyltransferase activity"/>
    <property type="evidence" value="ECO:0007669"/>
    <property type="project" value="UniProtKB-KW"/>
</dbReference>
<reference evidence="3" key="1">
    <citation type="journal article" date="2019" name="Int. J. Syst. Evol. Microbiol.">
        <title>The Global Catalogue of Microorganisms (GCM) 10K type strain sequencing project: providing services to taxonomists for standard genome sequencing and annotation.</title>
        <authorList>
            <consortium name="The Broad Institute Genomics Platform"/>
            <consortium name="The Broad Institute Genome Sequencing Center for Infectious Disease"/>
            <person name="Wu L."/>
            <person name="Ma J."/>
        </authorList>
    </citation>
    <scope>NUCLEOTIDE SEQUENCE [LARGE SCALE GENOMIC DNA]</scope>
    <source>
        <strain evidence="3">KACC 12597</strain>
    </source>
</reference>
<dbReference type="Pfam" id="PF00534">
    <property type="entry name" value="Glycos_transf_1"/>
    <property type="match status" value="1"/>
</dbReference>
<evidence type="ECO:0000259" key="1">
    <source>
        <dbReference type="Pfam" id="PF00534"/>
    </source>
</evidence>
<dbReference type="Gene3D" id="3.40.50.2000">
    <property type="entry name" value="Glycogen Phosphorylase B"/>
    <property type="match status" value="1"/>
</dbReference>
<gene>
    <name evidence="2" type="ORF">ACFSJC_19190</name>
</gene>
<proteinExistence type="predicted"/>
<keyword evidence="2" id="KW-0328">Glycosyltransferase</keyword>
<evidence type="ECO:0000313" key="2">
    <source>
        <dbReference type="EMBL" id="MFD2113979.1"/>
    </source>
</evidence>
<dbReference type="PANTHER" id="PTHR46656:SF3">
    <property type="entry name" value="PUTATIVE-RELATED"/>
    <property type="match status" value="1"/>
</dbReference>
<keyword evidence="3" id="KW-1185">Reference proteome</keyword>
<protein>
    <submittedName>
        <fullName evidence="2">Glycosyltransferase family 4 protein</fullName>
        <ecNumber evidence="2">2.4.-.-</ecNumber>
    </submittedName>
</protein>
<dbReference type="InterPro" id="IPR001296">
    <property type="entry name" value="Glyco_trans_1"/>
</dbReference>
<name>A0ABW4YE63_9GAMM</name>
<comment type="caution">
    <text evidence="2">The sequence shown here is derived from an EMBL/GenBank/DDBJ whole genome shotgun (WGS) entry which is preliminary data.</text>
</comment>
<dbReference type="SUPFAM" id="SSF53756">
    <property type="entry name" value="UDP-Glycosyltransferase/glycogen phosphorylase"/>
    <property type="match status" value="1"/>
</dbReference>
<dbReference type="CDD" id="cd03801">
    <property type="entry name" value="GT4_PimA-like"/>
    <property type="match status" value="1"/>
</dbReference>
<sequence>MEEDAGLFLAWLALFGREEYKGLSEIVPAIPQYLLESSCQEAFTDVQPPLTRIIRLMWLIRSDLRERFDIAERNGQEGLVWWYYTQGAVEHDLLDRISQDEARVLNRVVPSRKKGLFSLTRFMQKLWEARSDLQSEFDISTQKGRDSFILWLVLQGVSELNLDKAPIELPPSLLKPAETALPGVRPPLTRLMHLVWKYRLNLQKAYDLDTEEGQQEYIWWYFTQGGAEYGLARFSTEKQKEMLAEPADGFPQDDPLPINRLMFKVWERWPDLRNAFDLNTAQGRARFTARYYSRGLVKLKLAPTLTASQRSVLLQPEDADSSTPRILSWIWRESKALQERFPDPGSSAYLQWAMDEGLREYPILAELPDLVSALRPEVEIQRGSVIAKRSADWKHRPLGVNLIGYPRGQLGIGEDIRMAALALRSAEIPFSIYAVEPGSDVCQADESLSSHVSDDLQYSINLICMTGIETARLAAVEGRHLFGGRYTIGYWPWELPDWPEEWRHAYGLVDEVWASSRYTYEAYRRSCSKPVRHMSMAIAVEPASGLTRKHFGLPEDRFLFVFSFDMLSSIDRKNPEACIRAFLAAFPKGSEPVGLIVKAMRACSENPRWQSLVAEAKRDPRIKLVDGTLDRSVLHDFYRACNCYLSLHRSEGFGRGMAEAMLLGKPVIATGYSGNMDFTVPGTAMLVDHRLRPVNAGEYPFGEGQLWAEPDIEHAAWCMRRIVSSSALRVQLARTGLHLVNSAYSPAHVGAAYAQVLSQRLNFAKRAIQ</sequence>
<dbReference type="RefSeq" id="WP_386028811.1">
    <property type="nucleotide sequence ID" value="NZ_JBHUHX010000061.1"/>
</dbReference>
<accession>A0ABW4YE63</accession>
<feature type="domain" description="Glycosyl transferase family 1" evidence="1">
    <location>
        <begin position="628"/>
        <end position="683"/>
    </location>
</feature>